<dbReference type="InterPro" id="IPR010919">
    <property type="entry name" value="SAND-like_dom_sf"/>
</dbReference>
<keyword evidence="8" id="KW-0539">Nucleus</keyword>
<dbReference type="Pfam" id="PF01342">
    <property type="entry name" value="SAND"/>
    <property type="match status" value="2"/>
</dbReference>
<keyword evidence="16" id="KW-1185">Reference proteome</keyword>
<evidence type="ECO:0000256" key="4">
    <source>
        <dbReference type="ARBA" id="ARBA00022741"/>
    </source>
</evidence>
<dbReference type="GO" id="GO:0003677">
    <property type="term" value="F:DNA binding"/>
    <property type="evidence" value="ECO:0007669"/>
    <property type="project" value="InterPro"/>
</dbReference>
<name>A0A6P3VE10_CLUHA</name>
<dbReference type="GeneID" id="105888521"/>
<organism evidence="16 17">
    <name type="scientific">Clupea harengus</name>
    <name type="common">Atlantic herring</name>
    <dbReference type="NCBI Taxonomy" id="7950"/>
    <lineage>
        <taxon>Eukaryota</taxon>
        <taxon>Metazoa</taxon>
        <taxon>Chordata</taxon>
        <taxon>Craniata</taxon>
        <taxon>Vertebrata</taxon>
        <taxon>Euteleostomi</taxon>
        <taxon>Actinopterygii</taxon>
        <taxon>Neopterygii</taxon>
        <taxon>Teleostei</taxon>
        <taxon>Clupei</taxon>
        <taxon>Clupeiformes</taxon>
        <taxon>Clupeoidei</taxon>
        <taxon>Clupeidae</taxon>
        <taxon>Clupea</taxon>
    </lineage>
</organism>
<evidence type="ECO:0000313" key="16">
    <source>
        <dbReference type="Proteomes" id="UP000515152"/>
    </source>
</evidence>
<evidence type="ECO:0000259" key="12">
    <source>
        <dbReference type="PROSITE" id="PS50014"/>
    </source>
</evidence>
<feature type="region of interest" description="Disordered" evidence="11">
    <location>
        <begin position="332"/>
        <end position="400"/>
    </location>
</feature>
<evidence type="ECO:0000256" key="3">
    <source>
        <dbReference type="ARBA" id="ARBA00022723"/>
    </source>
</evidence>
<reference evidence="17" key="1">
    <citation type="submission" date="2025-08" db="UniProtKB">
        <authorList>
            <consortium name="RefSeq"/>
        </authorList>
    </citation>
    <scope>IDENTIFICATION</scope>
</reference>
<feature type="domain" description="Bromo" evidence="12">
    <location>
        <begin position="611"/>
        <end position="663"/>
    </location>
</feature>
<keyword evidence="5 10" id="KW-0863">Zinc-finger</keyword>
<dbReference type="InterPro" id="IPR043563">
    <property type="entry name" value="Sp110/Sp140/Sp140L-like"/>
</dbReference>
<keyword evidence="2" id="KW-0597">Phosphoprotein</keyword>
<dbReference type="FunFam" id="3.10.390.10:FF:000004">
    <property type="entry name" value="Deformed epidermal autoregulatory factor 1"/>
    <property type="match status" value="1"/>
</dbReference>
<evidence type="ECO:0000313" key="17">
    <source>
        <dbReference type="RefSeq" id="XP_012669711.2"/>
    </source>
</evidence>
<feature type="domain" description="AIG1-type G" evidence="15">
    <location>
        <begin position="2"/>
        <end position="197"/>
    </location>
</feature>
<dbReference type="Gene3D" id="3.30.40.10">
    <property type="entry name" value="Zinc/RING finger domain, C3HC4 (zinc finger)"/>
    <property type="match status" value="1"/>
</dbReference>
<dbReference type="InterPro" id="IPR001487">
    <property type="entry name" value="Bromodomain"/>
</dbReference>
<dbReference type="OrthoDB" id="1870062at2759"/>
<dbReference type="Gene3D" id="1.20.920.10">
    <property type="entry name" value="Bromodomain-like"/>
    <property type="match status" value="1"/>
</dbReference>
<feature type="domain" description="PHD-type" evidence="13">
    <location>
        <begin position="512"/>
        <end position="560"/>
    </location>
</feature>
<dbReference type="InterPro" id="IPR013083">
    <property type="entry name" value="Znf_RING/FYVE/PHD"/>
</dbReference>
<feature type="domain" description="SAND" evidence="14">
    <location>
        <begin position="407"/>
        <end position="490"/>
    </location>
</feature>
<dbReference type="GO" id="GO:0008270">
    <property type="term" value="F:zinc ion binding"/>
    <property type="evidence" value="ECO:0007669"/>
    <property type="project" value="UniProtKB-KW"/>
</dbReference>
<comment type="similarity">
    <text evidence="1">Belongs to the TRAFAC class TrmE-Era-EngA-EngB-Septin-like GTPase superfamily. AIG1/Toc34/Toc159-like paraseptin GTPase family. IAN subfamily.</text>
</comment>
<dbReference type="InterPro" id="IPR019787">
    <property type="entry name" value="Znf_PHD-finger"/>
</dbReference>
<proteinExistence type="inferred from homology"/>
<dbReference type="SMART" id="SM00258">
    <property type="entry name" value="SAND"/>
    <property type="match status" value="2"/>
</dbReference>
<dbReference type="CDD" id="cd15541">
    <property type="entry name" value="PHD_TIF1_like"/>
    <property type="match status" value="1"/>
</dbReference>
<evidence type="ECO:0000259" key="15">
    <source>
        <dbReference type="PROSITE" id="PS51720"/>
    </source>
</evidence>
<dbReference type="KEGG" id="char:105888521"/>
<keyword evidence="7 9" id="KW-0103">Bromodomain</keyword>
<dbReference type="Pfam" id="PF00628">
    <property type="entry name" value="PHD"/>
    <property type="match status" value="1"/>
</dbReference>
<dbReference type="PROSITE" id="PS50014">
    <property type="entry name" value="BROMODOMAIN_2"/>
    <property type="match status" value="1"/>
</dbReference>
<dbReference type="SMART" id="SM00249">
    <property type="entry name" value="PHD"/>
    <property type="match status" value="1"/>
</dbReference>
<evidence type="ECO:0000256" key="8">
    <source>
        <dbReference type="ARBA" id="ARBA00023242"/>
    </source>
</evidence>
<dbReference type="RefSeq" id="XP_012669711.2">
    <property type="nucleotide sequence ID" value="XM_012814257.3"/>
</dbReference>
<dbReference type="SUPFAM" id="SSF47370">
    <property type="entry name" value="Bromodomain"/>
    <property type="match status" value="1"/>
</dbReference>
<dbReference type="Proteomes" id="UP000515152">
    <property type="component" value="Chromosome 1"/>
</dbReference>
<dbReference type="InterPro" id="IPR001965">
    <property type="entry name" value="Znf_PHD"/>
</dbReference>
<dbReference type="PROSITE" id="PS51720">
    <property type="entry name" value="G_AIG1"/>
    <property type="match status" value="1"/>
</dbReference>
<dbReference type="Pfam" id="PF04548">
    <property type="entry name" value="AIG1"/>
    <property type="match status" value="1"/>
</dbReference>
<dbReference type="InterPro" id="IPR006703">
    <property type="entry name" value="G_AIG1"/>
</dbReference>
<evidence type="ECO:0000259" key="13">
    <source>
        <dbReference type="PROSITE" id="PS50016"/>
    </source>
</evidence>
<evidence type="ECO:0000256" key="9">
    <source>
        <dbReference type="PROSITE-ProRule" id="PRU00035"/>
    </source>
</evidence>
<dbReference type="PANTHER" id="PTHR46386">
    <property type="entry name" value="NUCLEAR BODY PROTEIN SP140"/>
    <property type="match status" value="1"/>
</dbReference>
<dbReference type="PROSITE" id="PS50864">
    <property type="entry name" value="SAND"/>
    <property type="match status" value="2"/>
</dbReference>
<dbReference type="InterPro" id="IPR036427">
    <property type="entry name" value="Bromodomain-like_sf"/>
</dbReference>
<dbReference type="GO" id="GO:0000981">
    <property type="term" value="F:DNA-binding transcription factor activity, RNA polymerase II-specific"/>
    <property type="evidence" value="ECO:0007669"/>
    <property type="project" value="TreeGrafter"/>
</dbReference>
<evidence type="ECO:0000256" key="6">
    <source>
        <dbReference type="ARBA" id="ARBA00022833"/>
    </source>
</evidence>
<protein>
    <submittedName>
        <fullName evidence="17">Uncharacterized protein LOC105888521</fullName>
    </submittedName>
</protein>
<evidence type="ECO:0000259" key="14">
    <source>
        <dbReference type="PROSITE" id="PS50864"/>
    </source>
</evidence>
<keyword evidence="4" id="KW-0547">Nucleotide-binding</keyword>
<evidence type="ECO:0000256" key="7">
    <source>
        <dbReference type="ARBA" id="ARBA00023117"/>
    </source>
</evidence>
<dbReference type="Gene3D" id="3.40.50.300">
    <property type="entry name" value="P-loop containing nucleotide triphosphate hydrolases"/>
    <property type="match status" value="1"/>
</dbReference>
<keyword evidence="6" id="KW-0862">Zinc</keyword>
<dbReference type="Gene3D" id="3.10.390.10">
    <property type="entry name" value="SAND domain-like"/>
    <property type="match status" value="2"/>
</dbReference>
<dbReference type="InterPro" id="IPR027417">
    <property type="entry name" value="P-loop_NTPase"/>
</dbReference>
<keyword evidence="3" id="KW-0479">Metal-binding</keyword>
<evidence type="ECO:0000256" key="5">
    <source>
        <dbReference type="ARBA" id="ARBA00022771"/>
    </source>
</evidence>
<dbReference type="InterPro" id="IPR011011">
    <property type="entry name" value="Znf_FYVE_PHD"/>
</dbReference>
<dbReference type="SUPFAM" id="SSF52540">
    <property type="entry name" value="P-loop containing nucleoside triphosphate hydrolases"/>
    <property type="match status" value="1"/>
</dbReference>
<dbReference type="AlphaFoldDB" id="A0A6P3VE10"/>
<dbReference type="SUPFAM" id="SSF57903">
    <property type="entry name" value="FYVE/PHD zinc finger"/>
    <property type="match status" value="1"/>
</dbReference>
<dbReference type="PROSITE" id="PS50016">
    <property type="entry name" value="ZF_PHD_2"/>
    <property type="match status" value="1"/>
</dbReference>
<dbReference type="GO" id="GO:0005525">
    <property type="term" value="F:GTP binding"/>
    <property type="evidence" value="ECO:0007669"/>
    <property type="project" value="InterPro"/>
</dbReference>
<feature type="domain" description="SAND" evidence="14">
    <location>
        <begin position="205"/>
        <end position="288"/>
    </location>
</feature>
<dbReference type="InterPro" id="IPR000770">
    <property type="entry name" value="SAND_dom"/>
</dbReference>
<dbReference type="PANTHER" id="PTHR46386:SF1">
    <property type="entry name" value="NUCLEAR BODY PROTEIN SP140-LIKE PROTEIN"/>
    <property type="match status" value="1"/>
</dbReference>
<dbReference type="SMART" id="SM00297">
    <property type="entry name" value="BROMO"/>
    <property type="match status" value="1"/>
</dbReference>
<evidence type="ECO:0000256" key="1">
    <source>
        <dbReference type="ARBA" id="ARBA00008535"/>
    </source>
</evidence>
<dbReference type="Pfam" id="PF00439">
    <property type="entry name" value="Bromodomain"/>
    <property type="match status" value="1"/>
</dbReference>
<sequence length="683" mass="76698">MRSEVRIILCGGTGVGKSAVGNKILGSKQFVCGTRPHPITRVCDTGTTVIRGRKITVVDTPSTEEPELEAEFQRCVNFSESPPADIFLLVTPLGCGGGKPLRVLNTLQTVFSGRDDVDDFTIVLFTGGDRLEELSQKHEGDDELKTLLGRCGNRQHTFNNEVDDQAEVRQLLVTINRLLQKRRNGHVKDEANNANSKKRSVEEAEEEEDIWNWPEYKAQLPVTCGNRRGVLHRDKMAKGEKCIEVQGSWFTPTKFEVFAGKGTNKKWKQSIRCRDVPLAQLILDGHLSWSSFLKKEGLNGEQDEFPMWAPDGSLIESDDFQLILGVEGELQDGIPKEKPLGENATIDDIKMPAPQEASLTATCRKVERTAQKNHSPTSSGKKEDASHRNKGRTSSLKQDAFNETGTKESLDMAAFQDSQLPVTCGAMKGILQKNRFSSGSTGKCIRTVGCWLTPEKFVQEGAGLKSRKWRRDIQCHGKPLAILIEKGILNLHSLFCECEVCKSEDPADQNNDDHCFICGQDTELVCCDGCPRSFHHDCHLPPLSQKNLGDRWMCTFCIVEKSQELCHRTRTLEEALGSAILPNMLLCQYLLLYLLKEDEQLVFMQDPCLTLDHYAAVISKPMWLDKIIKKLRSEYTTVGQFVADVQLIFDNCTTFNKNNEYGKMGARLKDLFEKKFRNVFSIQ</sequence>
<dbReference type="GO" id="GO:0005634">
    <property type="term" value="C:nucleus"/>
    <property type="evidence" value="ECO:0007669"/>
    <property type="project" value="TreeGrafter"/>
</dbReference>
<evidence type="ECO:0000256" key="10">
    <source>
        <dbReference type="PROSITE-ProRule" id="PRU00146"/>
    </source>
</evidence>
<gene>
    <name evidence="17" type="primary">LOC105888521</name>
</gene>
<accession>A0A6P3VE10</accession>
<evidence type="ECO:0000256" key="11">
    <source>
        <dbReference type="SAM" id="MobiDB-lite"/>
    </source>
</evidence>
<dbReference type="SUPFAM" id="SSF63763">
    <property type="entry name" value="SAND domain-like"/>
    <property type="match status" value="2"/>
</dbReference>
<evidence type="ECO:0000256" key="2">
    <source>
        <dbReference type="ARBA" id="ARBA00022553"/>
    </source>
</evidence>